<protein>
    <recommendedName>
        <fullName evidence="1">Poly(A) RNA polymerase mitochondrial-like central palm domain-containing protein</fullName>
    </recommendedName>
</protein>
<sequence>MVWRSLVQRLAATSKPSTSSSVAARGRRSSATFADLVKERHDKHLEALDKSMKEALKARNHSSNGVLHGIMSKISDRIISRDCRFVQVGSSVNGLYSDHSDVDLVFFPTNPERRKKFFKDFHSNGDFKMQFMYTLSRLLTREIEKEGSEVESCIVLHQLRVPLLIVHLKSGQSMDIQFPTEEFQAIRNTNLIRHYVQCDRRLAQLFLYLRTLFDALEIRNSKYGLLSSYHILLLAVHFLQSEQALTPWPVMPVLCKTHSSLVGAHIPIDDVVSLLDLPQVSIEWKSNNHMSAAELAVRFVDYYSNFDTSQHVIYIEKGLASRRRQVSGEVRLLLVDPYSSMTVCRSSAAAKAFADAMTFLKRKMAGGQFLDSFPSFPEASMFLAQTKWCSWRLYVQERKVIVDKRAQDQSPDLELQEADTS</sequence>
<gene>
    <name evidence="2" type="ORF">CYNAS_LOCUS3936</name>
</gene>
<evidence type="ECO:0000313" key="2">
    <source>
        <dbReference type="EMBL" id="CAJ0591953.1"/>
    </source>
</evidence>
<reference evidence="2" key="1">
    <citation type="submission" date="2023-07" db="EMBL/GenBank/DDBJ databases">
        <authorList>
            <consortium name="CYATHOMIX"/>
        </authorList>
    </citation>
    <scope>NUCLEOTIDE SEQUENCE</scope>
    <source>
        <strain evidence="2">N/A</strain>
    </source>
</reference>
<keyword evidence="3" id="KW-1185">Reference proteome</keyword>
<dbReference type="SUPFAM" id="SSF81301">
    <property type="entry name" value="Nucleotidyltransferase"/>
    <property type="match status" value="1"/>
</dbReference>
<comment type="caution">
    <text evidence="2">The sequence shown here is derived from an EMBL/GenBank/DDBJ whole genome shotgun (WGS) entry which is preliminary data.</text>
</comment>
<evidence type="ECO:0000259" key="1">
    <source>
        <dbReference type="Pfam" id="PF22600"/>
    </source>
</evidence>
<dbReference type="PANTHER" id="PTHR12271">
    <property type="entry name" value="POLY A POLYMERASE CID PAP -RELATED"/>
    <property type="match status" value="1"/>
</dbReference>
<dbReference type="Gene3D" id="3.30.460.10">
    <property type="entry name" value="Beta Polymerase, domain 2"/>
    <property type="match status" value="1"/>
</dbReference>
<name>A0AA36GHS8_CYLNA</name>
<organism evidence="2 3">
    <name type="scientific">Cylicocyclus nassatus</name>
    <name type="common">Nematode worm</name>
    <dbReference type="NCBI Taxonomy" id="53992"/>
    <lineage>
        <taxon>Eukaryota</taxon>
        <taxon>Metazoa</taxon>
        <taxon>Ecdysozoa</taxon>
        <taxon>Nematoda</taxon>
        <taxon>Chromadorea</taxon>
        <taxon>Rhabditida</taxon>
        <taxon>Rhabditina</taxon>
        <taxon>Rhabditomorpha</taxon>
        <taxon>Strongyloidea</taxon>
        <taxon>Strongylidae</taxon>
        <taxon>Cylicocyclus</taxon>
    </lineage>
</organism>
<dbReference type="Gene3D" id="1.10.1410.10">
    <property type="match status" value="1"/>
</dbReference>
<dbReference type="InterPro" id="IPR054708">
    <property type="entry name" value="MTPAP-like_central"/>
</dbReference>
<dbReference type="InterPro" id="IPR043519">
    <property type="entry name" value="NT_sf"/>
</dbReference>
<feature type="domain" description="Poly(A) RNA polymerase mitochondrial-like central palm" evidence="1">
    <location>
        <begin position="80"/>
        <end position="197"/>
    </location>
</feature>
<dbReference type="Pfam" id="PF22600">
    <property type="entry name" value="MTPAP-like_central"/>
    <property type="match status" value="1"/>
</dbReference>
<evidence type="ECO:0000313" key="3">
    <source>
        <dbReference type="Proteomes" id="UP001176961"/>
    </source>
</evidence>
<dbReference type="PANTHER" id="PTHR12271:SF12">
    <property type="entry name" value="POLYMERASE NUCLEOTIDYL TRANSFERASE DOMAIN-CONTAINING PROTEIN"/>
    <property type="match status" value="1"/>
</dbReference>
<dbReference type="GO" id="GO:0031123">
    <property type="term" value="P:RNA 3'-end processing"/>
    <property type="evidence" value="ECO:0007669"/>
    <property type="project" value="TreeGrafter"/>
</dbReference>
<dbReference type="Proteomes" id="UP001176961">
    <property type="component" value="Unassembled WGS sequence"/>
</dbReference>
<dbReference type="GO" id="GO:0050265">
    <property type="term" value="F:RNA uridylyltransferase activity"/>
    <property type="evidence" value="ECO:0007669"/>
    <property type="project" value="TreeGrafter"/>
</dbReference>
<accession>A0AA36GHS8</accession>
<proteinExistence type="predicted"/>
<dbReference type="SUPFAM" id="SSF81631">
    <property type="entry name" value="PAP/OAS1 substrate-binding domain"/>
    <property type="match status" value="1"/>
</dbReference>
<dbReference type="AlphaFoldDB" id="A0AA36GHS8"/>
<dbReference type="EMBL" id="CATQJL010000001">
    <property type="protein sequence ID" value="CAJ0591953.1"/>
    <property type="molecule type" value="Genomic_DNA"/>
</dbReference>